<keyword evidence="2" id="KW-1185">Reference proteome</keyword>
<name>A0AAV3Z300_9GAST</name>
<evidence type="ECO:0000313" key="2">
    <source>
        <dbReference type="Proteomes" id="UP000735302"/>
    </source>
</evidence>
<dbReference type="Proteomes" id="UP000735302">
    <property type="component" value="Unassembled WGS sequence"/>
</dbReference>
<reference evidence="1 2" key="1">
    <citation type="journal article" date="2021" name="Elife">
        <title>Chloroplast acquisition without the gene transfer in kleptoplastic sea slugs, Plakobranchus ocellatus.</title>
        <authorList>
            <person name="Maeda T."/>
            <person name="Takahashi S."/>
            <person name="Yoshida T."/>
            <person name="Shimamura S."/>
            <person name="Takaki Y."/>
            <person name="Nagai Y."/>
            <person name="Toyoda A."/>
            <person name="Suzuki Y."/>
            <person name="Arimoto A."/>
            <person name="Ishii H."/>
            <person name="Satoh N."/>
            <person name="Nishiyama T."/>
            <person name="Hasebe M."/>
            <person name="Maruyama T."/>
            <person name="Minagawa J."/>
            <person name="Obokata J."/>
            <person name="Shigenobu S."/>
        </authorList>
    </citation>
    <scope>NUCLEOTIDE SEQUENCE [LARGE SCALE GENOMIC DNA]</scope>
</reference>
<dbReference type="AlphaFoldDB" id="A0AAV3Z300"/>
<sequence length="96" mass="11258">MKNLRILKDNVHKAHLCQKQPRRERQSYWPSDWNSPSCVERTRGNFDAAEMSCLEFDSLKASAELKRITPEWPDLTSPHSRVLSYYTHTKSCPTHL</sequence>
<evidence type="ECO:0000313" key="1">
    <source>
        <dbReference type="EMBL" id="GFN88867.1"/>
    </source>
</evidence>
<organism evidence="1 2">
    <name type="scientific">Plakobranchus ocellatus</name>
    <dbReference type="NCBI Taxonomy" id="259542"/>
    <lineage>
        <taxon>Eukaryota</taxon>
        <taxon>Metazoa</taxon>
        <taxon>Spiralia</taxon>
        <taxon>Lophotrochozoa</taxon>
        <taxon>Mollusca</taxon>
        <taxon>Gastropoda</taxon>
        <taxon>Heterobranchia</taxon>
        <taxon>Euthyneura</taxon>
        <taxon>Panpulmonata</taxon>
        <taxon>Sacoglossa</taxon>
        <taxon>Placobranchoidea</taxon>
        <taxon>Plakobranchidae</taxon>
        <taxon>Plakobranchus</taxon>
    </lineage>
</organism>
<dbReference type="EMBL" id="BLXT01001882">
    <property type="protein sequence ID" value="GFN88867.1"/>
    <property type="molecule type" value="Genomic_DNA"/>
</dbReference>
<accession>A0AAV3Z300</accession>
<proteinExistence type="predicted"/>
<gene>
    <name evidence="1" type="ORF">PoB_001537300</name>
</gene>
<protein>
    <submittedName>
        <fullName evidence="1">Uncharacterized protein</fullName>
    </submittedName>
</protein>
<comment type="caution">
    <text evidence="1">The sequence shown here is derived from an EMBL/GenBank/DDBJ whole genome shotgun (WGS) entry which is preliminary data.</text>
</comment>